<comment type="caution">
    <text evidence="6">The sequence shown here is derived from an EMBL/GenBank/DDBJ whole genome shotgun (WGS) entry which is preliminary data.</text>
</comment>
<dbReference type="InterPro" id="IPR027417">
    <property type="entry name" value="P-loop_NTPase"/>
</dbReference>
<dbReference type="CDD" id="cd03230">
    <property type="entry name" value="ABC_DR_subfamily_A"/>
    <property type="match status" value="1"/>
</dbReference>
<dbReference type="PANTHER" id="PTHR42711">
    <property type="entry name" value="ABC TRANSPORTER ATP-BINDING PROTEIN"/>
    <property type="match status" value="1"/>
</dbReference>
<evidence type="ECO:0000256" key="4">
    <source>
        <dbReference type="ARBA" id="ARBA00022840"/>
    </source>
</evidence>
<dbReference type="PANTHER" id="PTHR42711:SF5">
    <property type="entry name" value="ABC TRANSPORTER ATP-BINDING PROTEIN NATA"/>
    <property type="match status" value="1"/>
</dbReference>
<proteinExistence type="inferred from homology"/>
<evidence type="ECO:0000259" key="5">
    <source>
        <dbReference type="PROSITE" id="PS50893"/>
    </source>
</evidence>
<dbReference type="PROSITE" id="PS50893">
    <property type="entry name" value="ABC_TRANSPORTER_2"/>
    <property type="match status" value="1"/>
</dbReference>
<reference evidence="6 7" key="1">
    <citation type="submission" date="2020-08" db="EMBL/GenBank/DDBJ databases">
        <title>Genome public.</title>
        <authorList>
            <person name="Liu C."/>
            <person name="Sun Q."/>
        </authorList>
    </citation>
    <scope>NUCLEOTIDE SEQUENCE [LARGE SCALE GENOMIC DNA]</scope>
    <source>
        <strain evidence="6 7">New-38</strain>
    </source>
</reference>
<keyword evidence="3" id="KW-0547">Nucleotide-binding</keyword>
<keyword evidence="4 6" id="KW-0067">ATP-binding</keyword>
<dbReference type="Pfam" id="PF00005">
    <property type="entry name" value="ABC_tran"/>
    <property type="match status" value="1"/>
</dbReference>
<gene>
    <name evidence="6" type="ORF">H8S34_05185</name>
</gene>
<dbReference type="RefSeq" id="WP_101692619.1">
    <property type="nucleotide sequence ID" value="NZ_JACOPR010000002.1"/>
</dbReference>
<dbReference type="Proteomes" id="UP000660021">
    <property type="component" value="Unassembled WGS sequence"/>
</dbReference>
<dbReference type="GO" id="GO:0005524">
    <property type="term" value="F:ATP binding"/>
    <property type="evidence" value="ECO:0007669"/>
    <property type="project" value="UniProtKB-KW"/>
</dbReference>
<evidence type="ECO:0000256" key="3">
    <source>
        <dbReference type="ARBA" id="ARBA00022741"/>
    </source>
</evidence>
<dbReference type="InterPro" id="IPR003593">
    <property type="entry name" value="AAA+_ATPase"/>
</dbReference>
<dbReference type="InterPro" id="IPR003439">
    <property type="entry name" value="ABC_transporter-like_ATP-bd"/>
</dbReference>
<evidence type="ECO:0000256" key="1">
    <source>
        <dbReference type="ARBA" id="ARBA00005417"/>
    </source>
</evidence>
<dbReference type="EMBL" id="JACOPR010000002">
    <property type="protein sequence ID" value="MBC5730229.1"/>
    <property type="molecule type" value="Genomic_DNA"/>
</dbReference>
<accession>A0ABR7HRT2</accession>
<evidence type="ECO:0000256" key="2">
    <source>
        <dbReference type="ARBA" id="ARBA00022448"/>
    </source>
</evidence>
<feature type="domain" description="ABC transporter" evidence="5">
    <location>
        <begin position="2"/>
        <end position="228"/>
    </location>
</feature>
<keyword evidence="7" id="KW-1185">Reference proteome</keyword>
<dbReference type="SUPFAM" id="SSF52540">
    <property type="entry name" value="P-loop containing nucleoside triphosphate hydrolases"/>
    <property type="match status" value="1"/>
</dbReference>
<sequence length="300" mass="33593">MISVQNVVKTFDGFRALNGLNMEVPDGAIYGLVGPNGAGKSTILRHITGIYRQDSGQVLVAGEPVYENPAVKARIASIPDELYTFLSASTRDMMRFFRGFYPRFDEARYQALKEVFSSVQENIPVRRLSKGMQKQAAFWLSLCCRPDLLVLDEPVDGLDPVMRRQVWSLLMGDVAEYGTTVLVSSHNLRELEDVCDHVGILSQGKVLLERALADLQDNIVKMQIVFQERELPQLPEDLAVLHVSQVGRIHTLIVRGSADEVTNRLAIYAPILMEALPLTLEEIFIYELGGEDYAVRDIVL</sequence>
<dbReference type="SMART" id="SM00382">
    <property type="entry name" value="AAA"/>
    <property type="match status" value="1"/>
</dbReference>
<keyword evidence="2" id="KW-0813">Transport</keyword>
<evidence type="ECO:0000313" key="7">
    <source>
        <dbReference type="Proteomes" id="UP000660021"/>
    </source>
</evidence>
<evidence type="ECO:0000313" key="6">
    <source>
        <dbReference type="EMBL" id="MBC5730229.1"/>
    </source>
</evidence>
<protein>
    <submittedName>
        <fullName evidence="6">ABC transporter ATP-binding protein</fullName>
    </submittedName>
</protein>
<comment type="similarity">
    <text evidence="1">Belongs to the ABC transporter superfamily.</text>
</comment>
<name>A0ABR7HRT2_9FIRM</name>
<organism evidence="6 7">
    <name type="scientific">Pseudoflavonifractor hominis</name>
    <dbReference type="NCBI Taxonomy" id="2763059"/>
    <lineage>
        <taxon>Bacteria</taxon>
        <taxon>Bacillati</taxon>
        <taxon>Bacillota</taxon>
        <taxon>Clostridia</taxon>
        <taxon>Eubacteriales</taxon>
        <taxon>Oscillospiraceae</taxon>
        <taxon>Pseudoflavonifractor</taxon>
    </lineage>
</organism>
<dbReference type="Gene3D" id="3.40.50.300">
    <property type="entry name" value="P-loop containing nucleotide triphosphate hydrolases"/>
    <property type="match status" value="1"/>
</dbReference>
<dbReference type="InterPro" id="IPR050763">
    <property type="entry name" value="ABC_transporter_ATP-binding"/>
</dbReference>